<feature type="domain" description="IF140/IFT172/WDR19 TPR" evidence="10">
    <location>
        <begin position="3"/>
        <end position="316"/>
    </location>
</feature>
<dbReference type="Pfam" id="PF23145">
    <property type="entry name" value="Zf_2nd_IFT121"/>
    <property type="match status" value="1"/>
</dbReference>
<keyword evidence="7" id="KW-0206">Cytoskeleton</keyword>
<dbReference type="PANTHER" id="PTHR14920">
    <property type="entry name" value="OSMOTIC AVOIDANCE ABNORMAL PROTEIN 1/WD REPEAT MEMBRANE PROTEIN"/>
    <property type="match status" value="1"/>
</dbReference>
<gene>
    <name evidence="11" type="ORF">BpHYR1_005240</name>
</gene>
<dbReference type="GO" id="GO:0060271">
    <property type="term" value="P:cilium assembly"/>
    <property type="evidence" value="ECO:0007669"/>
    <property type="project" value="TreeGrafter"/>
</dbReference>
<dbReference type="Gene3D" id="1.25.40.470">
    <property type="match status" value="1"/>
</dbReference>
<dbReference type="PANTHER" id="PTHR14920:SF0">
    <property type="entry name" value="WD REPEAT DOMAIN 19"/>
    <property type="match status" value="1"/>
</dbReference>
<dbReference type="OrthoDB" id="10250638at2759"/>
<evidence type="ECO:0000256" key="8">
    <source>
        <dbReference type="ARBA" id="ARBA00023273"/>
    </source>
</evidence>
<comment type="subcellular location">
    <subcellularLocation>
        <location evidence="1">Cytoplasm</location>
        <location evidence="1">Cytoskeleton</location>
        <location evidence="1">Cilium basal body</location>
    </subcellularLocation>
</comment>
<evidence type="ECO:0000256" key="5">
    <source>
        <dbReference type="ARBA" id="ARBA00022794"/>
    </source>
</evidence>
<dbReference type="InterPro" id="IPR056170">
    <property type="entry name" value="Znf_IFT121-like"/>
</dbReference>
<accession>A0A3M7SJM2</accession>
<name>A0A3M7SJM2_BRAPC</name>
<keyword evidence="8" id="KW-0966">Cell projection</keyword>
<evidence type="ECO:0000256" key="4">
    <source>
        <dbReference type="ARBA" id="ARBA00022737"/>
    </source>
</evidence>
<dbReference type="Pfam" id="PF24762">
    <property type="entry name" value="TPR_IF140-IFT172"/>
    <property type="match status" value="1"/>
</dbReference>
<evidence type="ECO:0000313" key="11">
    <source>
        <dbReference type="EMBL" id="RNA35983.1"/>
    </source>
</evidence>
<evidence type="ECO:0000256" key="1">
    <source>
        <dbReference type="ARBA" id="ARBA00004120"/>
    </source>
</evidence>
<dbReference type="GO" id="GO:0035721">
    <property type="term" value="P:intraciliary retrograde transport"/>
    <property type="evidence" value="ECO:0007669"/>
    <property type="project" value="InterPro"/>
</dbReference>
<dbReference type="InterPro" id="IPR056168">
    <property type="entry name" value="TPR_IF140/IFT172/WDR19"/>
</dbReference>
<dbReference type="STRING" id="10195.A0A3M7SJM2"/>
<dbReference type="GO" id="GO:0005929">
    <property type="term" value="C:cilium"/>
    <property type="evidence" value="ECO:0007669"/>
    <property type="project" value="TreeGrafter"/>
</dbReference>
<evidence type="ECO:0000259" key="9">
    <source>
        <dbReference type="Pfam" id="PF23145"/>
    </source>
</evidence>
<evidence type="ECO:0000256" key="6">
    <source>
        <dbReference type="ARBA" id="ARBA00023069"/>
    </source>
</evidence>
<organism evidence="11 12">
    <name type="scientific">Brachionus plicatilis</name>
    <name type="common">Marine rotifer</name>
    <name type="synonym">Brachionus muelleri</name>
    <dbReference type="NCBI Taxonomy" id="10195"/>
    <lineage>
        <taxon>Eukaryota</taxon>
        <taxon>Metazoa</taxon>
        <taxon>Spiralia</taxon>
        <taxon>Gnathifera</taxon>
        <taxon>Rotifera</taxon>
        <taxon>Eurotatoria</taxon>
        <taxon>Monogononta</taxon>
        <taxon>Pseudotrocha</taxon>
        <taxon>Ploima</taxon>
        <taxon>Brachionidae</taxon>
        <taxon>Brachionus</taxon>
    </lineage>
</organism>
<dbReference type="SUPFAM" id="SSF48452">
    <property type="entry name" value="TPR-like"/>
    <property type="match status" value="1"/>
</dbReference>
<dbReference type="Proteomes" id="UP000276133">
    <property type="component" value="Unassembled WGS sequence"/>
</dbReference>
<dbReference type="GO" id="GO:0030991">
    <property type="term" value="C:intraciliary transport particle A"/>
    <property type="evidence" value="ECO:0007669"/>
    <property type="project" value="TreeGrafter"/>
</dbReference>
<protein>
    <submittedName>
        <fullName evidence="11">WD repeat-containing 19-like</fullName>
    </submittedName>
</protein>
<reference evidence="11 12" key="1">
    <citation type="journal article" date="2018" name="Sci. Rep.">
        <title>Genomic signatures of local adaptation to the degree of environmental predictability in rotifers.</title>
        <authorList>
            <person name="Franch-Gras L."/>
            <person name="Hahn C."/>
            <person name="Garcia-Roger E.M."/>
            <person name="Carmona M.J."/>
            <person name="Serra M."/>
            <person name="Gomez A."/>
        </authorList>
    </citation>
    <scope>NUCLEOTIDE SEQUENCE [LARGE SCALE GENOMIC DNA]</scope>
    <source>
        <strain evidence="11">HYR1</strain>
    </source>
</reference>
<keyword evidence="4" id="KW-0677">Repeat</keyword>
<keyword evidence="12" id="KW-1185">Reference proteome</keyword>
<evidence type="ECO:0000259" key="10">
    <source>
        <dbReference type="Pfam" id="PF24762"/>
    </source>
</evidence>
<dbReference type="InterPro" id="IPR040379">
    <property type="entry name" value="WDR19/dyf-2"/>
</dbReference>
<dbReference type="EMBL" id="REGN01001261">
    <property type="protein sequence ID" value="RNA35983.1"/>
    <property type="molecule type" value="Genomic_DNA"/>
</dbReference>
<sequence length="595" mass="67797">MRRDLMHWDAAMKLAKGLASNETPYISLEYGKQLEFIGDYPTALKMFERGLTENDEDKEHNENCHSGIARCSLKIGDIRRGIELALKLPNKQVKKECGVILESIRQFMEAGNLYESAESWDKAAMVYIKCKNWNKVGELLGSITNSKIHSQYAKAKEADGYYKEAFKSYMNAKEYENAIRIQLDHLKNPEKAVKLVKETQSIEGAKMVAAFFQKFGDYGSAIQFLVMSKCNEEAFNLARMHGLMDLYGEALGSEANPEEYESVALHFENEKNSLLAGKYYLLASSYPEALKHLIKKHPTPEIEAMAIDLAIDCIGKANNDTLTNILIEYLMGDHDGMPKDAKYLFKLYLSLKKYVEAAKTAVLIARQEQLSGNYRDAHNVLFSMYSDLSKENIKIPSELYQNLMILHSYVLIKIQIKQNNHLRASRLLCRVAENISKFPSHIVQILTSAVIECSRSGLHNSAFNHATMLLRPEYKDMIDPKFKKKIESLVRHPERSEIEEVATPCPNCNFKLLEYGLTCPGCQINIPYCVVTGAHLIRDDFTVCPKCDFPALYSEFMSFLETEVNCPMCSNTISRNDVKKIVEIDKYLKINEDKY</sequence>
<comment type="caution">
    <text evidence="11">The sequence shown here is derived from an EMBL/GenBank/DDBJ whole genome shotgun (WGS) entry which is preliminary data.</text>
</comment>
<feature type="domain" description="IFT121-like zinc finger" evidence="9">
    <location>
        <begin position="527"/>
        <end position="573"/>
    </location>
</feature>
<keyword evidence="5" id="KW-0970">Cilium biogenesis/degradation</keyword>
<evidence type="ECO:0000256" key="2">
    <source>
        <dbReference type="ARBA" id="ARBA00022490"/>
    </source>
</evidence>
<dbReference type="InterPro" id="IPR011990">
    <property type="entry name" value="TPR-like_helical_dom_sf"/>
</dbReference>
<keyword evidence="6" id="KW-0969">Cilium</keyword>
<dbReference type="AlphaFoldDB" id="A0A3M7SJM2"/>
<evidence type="ECO:0000256" key="7">
    <source>
        <dbReference type="ARBA" id="ARBA00023212"/>
    </source>
</evidence>
<proteinExistence type="predicted"/>
<evidence type="ECO:0000256" key="3">
    <source>
        <dbReference type="ARBA" id="ARBA00022574"/>
    </source>
</evidence>
<evidence type="ECO:0000313" key="12">
    <source>
        <dbReference type="Proteomes" id="UP000276133"/>
    </source>
</evidence>
<keyword evidence="3" id="KW-0853">WD repeat</keyword>
<keyword evidence="2" id="KW-0963">Cytoplasm</keyword>